<comment type="similarity">
    <text evidence="2">Belongs to the EamA transporter family.</text>
</comment>
<protein>
    <submittedName>
        <fullName evidence="9">EamA family transporter</fullName>
    </submittedName>
</protein>
<feature type="domain" description="EamA" evidence="8">
    <location>
        <begin position="8"/>
        <end position="143"/>
    </location>
</feature>
<keyword evidence="5 7" id="KW-1133">Transmembrane helix</keyword>
<evidence type="ECO:0000313" key="9">
    <source>
        <dbReference type="EMBL" id="GAV23339.1"/>
    </source>
</evidence>
<feature type="transmembrane region" description="Helical" evidence="7">
    <location>
        <begin position="182"/>
        <end position="199"/>
    </location>
</feature>
<feature type="transmembrane region" description="Helical" evidence="7">
    <location>
        <begin position="97"/>
        <end position="118"/>
    </location>
</feature>
<evidence type="ECO:0000256" key="6">
    <source>
        <dbReference type="ARBA" id="ARBA00023136"/>
    </source>
</evidence>
<dbReference type="STRING" id="870242.cpu_18490"/>
<evidence type="ECO:0000259" key="8">
    <source>
        <dbReference type="Pfam" id="PF00892"/>
    </source>
</evidence>
<evidence type="ECO:0000256" key="4">
    <source>
        <dbReference type="ARBA" id="ARBA00022692"/>
    </source>
</evidence>
<evidence type="ECO:0000313" key="10">
    <source>
        <dbReference type="Proteomes" id="UP000187485"/>
    </source>
</evidence>
<name>A0A1L8CWU6_9THEO</name>
<gene>
    <name evidence="9" type="ORF">cpu_18490</name>
</gene>
<dbReference type="RefSeq" id="WP_075859772.1">
    <property type="nucleotide sequence ID" value="NZ_BDJK01000043.1"/>
</dbReference>
<dbReference type="PANTHER" id="PTHR32322:SF18">
    <property type="entry name" value="S-ADENOSYLMETHIONINE_S-ADENOSYLHOMOCYSTEINE TRANSPORTER"/>
    <property type="match status" value="1"/>
</dbReference>
<evidence type="ECO:0000256" key="2">
    <source>
        <dbReference type="ARBA" id="ARBA00007362"/>
    </source>
</evidence>
<dbReference type="AlphaFoldDB" id="A0A1L8CWU6"/>
<keyword evidence="3" id="KW-1003">Cell membrane</keyword>
<sequence>MGEENFKKGLFLAVLATTLWGINGTVTRYLLINNLSPVVLVQIRLTASAVLLFLWFFFRKEKIKIAPNDILPLLFLGIFGLGLVQMTYFYTISLTNVATAVFLQYLSPVIVAIFGLILKTEEMTFKKLMAVFLAMVGSFLIVTKNGGLKLPLIGIISGLLSAFSQSFYIIYGKKVLKRFSPLTVLAYGWLFSAIFWWLLIPPKVGLLKQIFALRDIVGIAYIVIFATVIPFILYFKSMNYLTSTTVSIVSLVEPVVAVIVAFVILGEKLTFLSTLGAVFILAAVYTISKS</sequence>
<organism evidence="9 10">
    <name type="scientific">Carboxydothermus pertinax</name>
    <dbReference type="NCBI Taxonomy" id="870242"/>
    <lineage>
        <taxon>Bacteria</taxon>
        <taxon>Bacillati</taxon>
        <taxon>Bacillota</taxon>
        <taxon>Clostridia</taxon>
        <taxon>Thermoanaerobacterales</taxon>
        <taxon>Thermoanaerobacteraceae</taxon>
        <taxon>Carboxydothermus</taxon>
    </lineage>
</organism>
<feature type="transmembrane region" description="Helical" evidence="7">
    <location>
        <begin position="125"/>
        <end position="142"/>
    </location>
</feature>
<evidence type="ECO:0000256" key="7">
    <source>
        <dbReference type="SAM" id="Phobius"/>
    </source>
</evidence>
<dbReference type="InterPro" id="IPR037185">
    <property type="entry name" value="EmrE-like"/>
</dbReference>
<comment type="caution">
    <text evidence="9">The sequence shown here is derived from an EMBL/GenBank/DDBJ whole genome shotgun (WGS) entry which is preliminary data.</text>
</comment>
<dbReference type="InterPro" id="IPR000620">
    <property type="entry name" value="EamA_dom"/>
</dbReference>
<feature type="transmembrane region" description="Helical" evidence="7">
    <location>
        <begin position="148"/>
        <end position="170"/>
    </location>
</feature>
<reference evidence="10" key="1">
    <citation type="submission" date="2016-12" db="EMBL/GenBank/DDBJ databases">
        <title>Draft Genome Sequences od Carboxydothermus pertinax and islandicus, Hydrogenogenic Carboxydotrophic Bacteria.</title>
        <authorList>
            <person name="Fukuyama Y."/>
            <person name="Ohmae K."/>
            <person name="Yoneda Y."/>
            <person name="Yoshida T."/>
            <person name="Sako Y."/>
        </authorList>
    </citation>
    <scope>NUCLEOTIDE SEQUENCE [LARGE SCALE GENOMIC DNA]</scope>
    <source>
        <strain evidence="10">Ug1</strain>
    </source>
</reference>
<feature type="transmembrane region" description="Helical" evidence="7">
    <location>
        <begin position="40"/>
        <end position="58"/>
    </location>
</feature>
<evidence type="ECO:0000256" key="3">
    <source>
        <dbReference type="ARBA" id="ARBA00022475"/>
    </source>
</evidence>
<dbReference type="InterPro" id="IPR050638">
    <property type="entry name" value="AA-Vitamin_Transporters"/>
</dbReference>
<evidence type="ECO:0000256" key="1">
    <source>
        <dbReference type="ARBA" id="ARBA00004651"/>
    </source>
</evidence>
<dbReference type="Proteomes" id="UP000187485">
    <property type="component" value="Unassembled WGS sequence"/>
</dbReference>
<feature type="domain" description="EamA" evidence="8">
    <location>
        <begin position="153"/>
        <end position="288"/>
    </location>
</feature>
<dbReference type="SUPFAM" id="SSF103481">
    <property type="entry name" value="Multidrug resistance efflux transporter EmrE"/>
    <property type="match status" value="2"/>
</dbReference>
<feature type="transmembrane region" description="Helical" evidence="7">
    <location>
        <begin position="246"/>
        <end position="265"/>
    </location>
</feature>
<dbReference type="EMBL" id="BDJK01000043">
    <property type="protein sequence ID" value="GAV23339.1"/>
    <property type="molecule type" value="Genomic_DNA"/>
</dbReference>
<dbReference type="Pfam" id="PF00892">
    <property type="entry name" value="EamA"/>
    <property type="match status" value="2"/>
</dbReference>
<feature type="transmembrane region" description="Helical" evidence="7">
    <location>
        <begin position="211"/>
        <end position="234"/>
    </location>
</feature>
<dbReference type="OrthoDB" id="9810818at2"/>
<feature type="transmembrane region" description="Helical" evidence="7">
    <location>
        <begin position="271"/>
        <end position="288"/>
    </location>
</feature>
<dbReference type="GO" id="GO:0005886">
    <property type="term" value="C:plasma membrane"/>
    <property type="evidence" value="ECO:0007669"/>
    <property type="project" value="UniProtKB-SubCell"/>
</dbReference>
<feature type="transmembrane region" description="Helical" evidence="7">
    <location>
        <begin position="70"/>
        <end position="91"/>
    </location>
</feature>
<evidence type="ECO:0000256" key="5">
    <source>
        <dbReference type="ARBA" id="ARBA00022989"/>
    </source>
</evidence>
<comment type="subcellular location">
    <subcellularLocation>
        <location evidence="1">Cell membrane</location>
        <topology evidence="1">Multi-pass membrane protein</topology>
    </subcellularLocation>
</comment>
<keyword evidence="6 7" id="KW-0472">Membrane</keyword>
<accession>A0A1L8CWU6</accession>
<keyword evidence="4 7" id="KW-0812">Transmembrane</keyword>
<keyword evidence="10" id="KW-1185">Reference proteome</keyword>
<proteinExistence type="inferred from homology"/>
<dbReference type="PANTHER" id="PTHR32322">
    <property type="entry name" value="INNER MEMBRANE TRANSPORTER"/>
    <property type="match status" value="1"/>
</dbReference>